<accession>A0ABV6B8V9</accession>
<organism evidence="2 3">
    <name type="scientific">Deinococcus oregonensis</name>
    <dbReference type="NCBI Taxonomy" id="1805970"/>
    <lineage>
        <taxon>Bacteria</taxon>
        <taxon>Thermotogati</taxon>
        <taxon>Deinococcota</taxon>
        <taxon>Deinococci</taxon>
        <taxon>Deinococcales</taxon>
        <taxon>Deinococcaceae</taxon>
        <taxon>Deinococcus</taxon>
    </lineage>
</organism>
<dbReference type="RefSeq" id="WP_380016180.1">
    <property type="nucleotide sequence ID" value="NZ_JBHLYR010000066.1"/>
</dbReference>
<evidence type="ECO:0000256" key="1">
    <source>
        <dbReference type="SAM" id="MobiDB-lite"/>
    </source>
</evidence>
<name>A0ABV6B8V9_9DEIO</name>
<dbReference type="EMBL" id="JBHLYR010000066">
    <property type="protein sequence ID" value="MFB9994838.1"/>
    <property type="molecule type" value="Genomic_DNA"/>
</dbReference>
<dbReference type="Proteomes" id="UP001589733">
    <property type="component" value="Unassembled WGS sequence"/>
</dbReference>
<reference evidence="2 3" key="1">
    <citation type="submission" date="2024-09" db="EMBL/GenBank/DDBJ databases">
        <authorList>
            <person name="Sun Q."/>
            <person name="Mori K."/>
        </authorList>
    </citation>
    <scope>NUCLEOTIDE SEQUENCE [LARGE SCALE GENOMIC DNA]</scope>
    <source>
        <strain evidence="2 3">JCM 13503</strain>
    </source>
</reference>
<protein>
    <submittedName>
        <fullName evidence="2">Uncharacterized protein</fullName>
    </submittedName>
</protein>
<proteinExistence type="predicted"/>
<evidence type="ECO:0000313" key="3">
    <source>
        <dbReference type="Proteomes" id="UP001589733"/>
    </source>
</evidence>
<feature type="region of interest" description="Disordered" evidence="1">
    <location>
        <begin position="20"/>
        <end position="39"/>
    </location>
</feature>
<feature type="compositionally biased region" description="Low complexity" evidence="1">
    <location>
        <begin position="30"/>
        <end position="39"/>
    </location>
</feature>
<evidence type="ECO:0000313" key="2">
    <source>
        <dbReference type="EMBL" id="MFB9994838.1"/>
    </source>
</evidence>
<gene>
    <name evidence="2" type="ORF">ACFFLM_23090</name>
</gene>
<keyword evidence="3" id="KW-1185">Reference proteome</keyword>
<sequence>MGHVLLGGQHDRVVALMLRSDGRGEHQRQRLAQQRSSSLSLPALAPTSAGCLARKGVTLPSQRLNLDPLTSPQLALLLVAEDDLSTAMNWTPGE</sequence>
<comment type="caution">
    <text evidence="2">The sequence shown here is derived from an EMBL/GenBank/DDBJ whole genome shotgun (WGS) entry which is preliminary data.</text>
</comment>